<organism evidence="1">
    <name type="scientific">uncultured Sulfurovum sp</name>
    <dbReference type="NCBI Taxonomy" id="269237"/>
    <lineage>
        <taxon>Bacteria</taxon>
        <taxon>Pseudomonadati</taxon>
        <taxon>Campylobacterota</taxon>
        <taxon>Epsilonproteobacteria</taxon>
        <taxon>Campylobacterales</taxon>
        <taxon>Sulfurovaceae</taxon>
        <taxon>Sulfurovum</taxon>
        <taxon>environmental samples</taxon>
    </lineage>
</organism>
<dbReference type="EMBL" id="CACVAS010000066">
    <property type="protein sequence ID" value="CAA6814972.1"/>
    <property type="molecule type" value="Genomic_DNA"/>
</dbReference>
<dbReference type="AlphaFoldDB" id="A0A6S6THP5"/>
<name>A0A6S6THP5_9BACT</name>
<sequence length="163" mass="18917">MTFIKIILIAMTALWLGACSSKEYSKQESAFIVLKTPTFRHADLGFIYEGHDSLKVEIYSSGQPVMRLDITEDNVCMSLFECMDKESFNKTVLHASYPNNVLENIFKAQKIFDGQNMLKTRNGFTQMIKETNKYEIEYSVLNKEVLFRDRINHILIKVKRMGQ</sequence>
<evidence type="ECO:0000313" key="1">
    <source>
        <dbReference type="EMBL" id="CAA6814972.1"/>
    </source>
</evidence>
<dbReference type="PROSITE" id="PS51257">
    <property type="entry name" value="PROKAR_LIPOPROTEIN"/>
    <property type="match status" value="1"/>
</dbReference>
<protein>
    <recommendedName>
        <fullName evidence="2">Lipoprotein</fullName>
    </recommendedName>
</protein>
<reference evidence="1" key="1">
    <citation type="submission" date="2020-01" db="EMBL/GenBank/DDBJ databases">
        <authorList>
            <person name="Meier V. D."/>
            <person name="Meier V D."/>
        </authorList>
    </citation>
    <scope>NUCLEOTIDE SEQUENCE</scope>
    <source>
        <strain evidence="1">HLG_WM_MAG_01</strain>
    </source>
</reference>
<gene>
    <name evidence="1" type="ORF">HELGO_WM3739</name>
</gene>
<accession>A0A6S6THP5</accession>
<proteinExistence type="predicted"/>
<evidence type="ECO:0008006" key="2">
    <source>
        <dbReference type="Google" id="ProtNLM"/>
    </source>
</evidence>